<evidence type="ECO:0000313" key="3">
    <source>
        <dbReference type="EMBL" id="KDP23050.1"/>
    </source>
</evidence>
<dbReference type="Pfam" id="PF10536">
    <property type="entry name" value="PMD"/>
    <property type="match status" value="1"/>
</dbReference>
<organism evidence="3 4">
    <name type="scientific">Jatropha curcas</name>
    <name type="common">Barbados nut</name>
    <dbReference type="NCBI Taxonomy" id="180498"/>
    <lineage>
        <taxon>Eukaryota</taxon>
        <taxon>Viridiplantae</taxon>
        <taxon>Streptophyta</taxon>
        <taxon>Embryophyta</taxon>
        <taxon>Tracheophyta</taxon>
        <taxon>Spermatophyta</taxon>
        <taxon>Magnoliopsida</taxon>
        <taxon>eudicotyledons</taxon>
        <taxon>Gunneridae</taxon>
        <taxon>Pentapetalae</taxon>
        <taxon>rosids</taxon>
        <taxon>fabids</taxon>
        <taxon>Malpighiales</taxon>
        <taxon>Euphorbiaceae</taxon>
        <taxon>Crotonoideae</taxon>
        <taxon>Jatropheae</taxon>
        <taxon>Jatropha</taxon>
    </lineage>
</organism>
<feature type="compositionally biased region" description="Low complexity" evidence="1">
    <location>
        <begin position="299"/>
        <end position="310"/>
    </location>
</feature>
<dbReference type="AlphaFoldDB" id="A0A067JSS4"/>
<proteinExistence type="predicted"/>
<protein>
    <recommendedName>
        <fullName evidence="2">Aminotransferase-like plant mobile domain-containing protein</fullName>
    </recommendedName>
</protein>
<evidence type="ECO:0000313" key="4">
    <source>
        <dbReference type="Proteomes" id="UP000027138"/>
    </source>
</evidence>
<dbReference type="InterPro" id="IPR019557">
    <property type="entry name" value="AminoTfrase-like_pln_mobile"/>
</dbReference>
<feature type="domain" description="Aminotransferase-like plant mobile" evidence="2">
    <location>
        <begin position="89"/>
        <end position="129"/>
    </location>
</feature>
<keyword evidence="4" id="KW-1185">Reference proteome</keyword>
<dbReference type="PANTHER" id="PTHR46033">
    <property type="entry name" value="PROTEIN MAIN-LIKE 2"/>
    <property type="match status" value="1"/>
</dbReference>
<reference evidence="3 4" key="1">
    <citation type="journal article" date="2014" name="PLoS ONE">
        <title>Global Analysis of Gene Expression Profiles in Physic Nut (Jatropha curcas L.) Seedlings Exposed to Salt Stress.</title>
        <authorList>
            <person name="Zhang L."/>
            <person name="Zhang C."/>
            <person name="Wu P."/>
            <person name="Chen Y."/>
            <person name="Li M."/>
            <person name="Jiang H."/>
            <person name="Wu G."/>
        </authorList>
    </citation>
    <scope>NUCLEOTIDE SEQUENCE [LARGE SCALE GENOMIC DNA]</scope>
    <source>
        <strain evidence="4">cv. GZQX0401</strain>
        <tissue evidence="3">Young leaves</tissue>
    </source>
</reference>
<dbReference type="GO" id="GO:0010073">
    <property type="term" value="P:meristem maintenance"/>
    <property type="evidence" value="ECO:0007669"/>
    <property type="project" value="InterPro"/>
</dbReference>
<dbReference type="PANTHER" id="PTHR46033:SF8">
    <property type="entry name" value="PROTEIN MAINTENANCE OF MERISTEMS-LIKE"/>
    <property type="match status" value="1"/>
</dbReference>
<evidence type="ECO:0000259" key="2">
    <source>
        <dbReference type="Pfam" id="PF10536"/>
    </source>
</evidence>
<dbReference type="InterPro" id="IPR044824">
    <property type="entry name" value="MAIN-like"/>
</dbReference>
<accession>A0A067JSS4</accession>
<dbReference type="Proteomes" id="UP000027138">
    <property type="component" value="Unassembled WGS sequence"/>
</dbReference>
<gene>
    <name evidence="3" type="ORF">JCGZ_00515</name>
</gene>
<name>A0A067JSS4_JATCU</name>
<feature type="region of interest" description="Disordered" evidence="1">
    <location>
        <begin position="285"/>
        <end position="343"/>
    </location>
</feature>
<dbReference type="EMBL" id="KK915297">
    <property type="protein sequence ID" value="KDP23050.1"/>
    <property type="molecule type" value="Genomic_DNA"/>
</dbReference>
<dbReference type="OrthoDB" id="1937804at2759"/>
<sequence length="439" mass="49523">MASPSYSSDEDFLKSLGISLDKVDLMADADTHASMTGIFAQDSRIKLDVGESSVAEISLEIFDQNNPVGAIIRPSYLGFLRHFDMGRSNHKELLCALAERWWDTTNTFHFSWGELTLTPADFSVISGIPFGIRPIELYDDWRTEISPDRMVELIGIDLPHIVEPCSATPALSVSRHWLSLQALDIYARYRRGELTATQTWAFEYFPYTRPELLQTDLGSGLVPLAWRWYKTNLHTVRRKKSLKELRAFFDTCPLEQGIPHVEFIMGGDYDEFCRLSLMQPIGSRLDSFQRPAPSQPLGTRSSRASGPSTRTPRRSPMPDPSSSTPVEGLSRAGPSRSAGPSRAPRAILEATRPLHPDLASLRLPYSIPYYLPDSHQALQEVSLESVDRAALPSEDITKVPDGLVNQMMELVLEMQQELTTAWTQIAFDDDDQRRRRPRR</sequence>
<evidence type="ECO:0000256" key="1">
    <source>
        <dbReference type="SAM" id="MobiDB-lite"/>
    </source>
</evidence>